<evidence type="ECO:0000256" key="1">
    <source>
        <dbReference type="ARBA" id="ARBA00004672"/>
    </source>
</evidence>
<dbReference type="UniPathway" id="UPA00074">
    <property type="reaction ID" value="UER00131"/>
</dbReference>
<dbReference type="AlphaFoldDB" id="A0A8J7TLN5"/>
<reference evidence="10" key="1">
    <citation type="submission" date="2021-02" db="EMBL/GenBank/DDBJ databases">
        <title>Genome-Resolved Metagenomics of a Microbial Community Performing Photosynthetic Biological Nutrient Removal.</title>
        <authorList>
            <person name="Mcdaniel E.A."/>
        </authorList>
    </citation>
    <scope>NUCLEOTIDE SEQUENCE</scope>
    <source>
        <strain evidence="10">UWPOB_OBS1</strain>
    </source>
</reference>
<sequence>MVVGEEVAPIYRGSVKDVYASGENLLFHFSDDFSVFDWGKMPDRIEGKGRSLALFAAAVFEQLDGKLFADLPNSLHLKQFDSKFLQDLFGGELYKKELAVSGMSSHYRGLNWGGRQGKVSQYLEAFRPGETDSEPLYLEVDKALVQRPELKQIGGESVYFYPAAENAPLRFIPLEIVFRFGVPQGSSLLSRLADDPALPARLGLSLPASEIKAGVVFDRPVIEFFTKLESSDRLLSYQEASLISGLSATAFHRLYQTAQFVSLALYHLFAEAGGQNLHLLDGKVEAAYRQADGAIVLADSVGPDELRLSYNGVQLSKEALRLYYRQTDWFNKIEAAKKEVRPHGLTWQKVMKERGDKPPALPADLKDTMACMYKSLALGLVGIDEAEKQRRFSLPSLSAIASKLEKL</sequence>
<evidence type="ECO:0000256" key="2">
    <source>
        <dbReference type="ARBA" id="ARBA00010190"/>
    </source>
</evidence>
<dbReference type="SUPFAM" id="SSF56104">
    <property type="entry name" value="SAICAR synthase-like"/>
    <property type="match status" value="2"/>
</dbReference>
<evidence type="ECO:0000313" key="11">
    <source>
        <dbReference type="Proteomes" id="UP000664277"/>
    </source>
</evidence>
<dbReference type="GO" id="GO:0004639">
    <property type="term" value="F:phosphoribosylaminoimidazolesuccinocarboxamide synthase activity"/>
    <property type="evidence" value="ECO:0007669"/>
    <property type="project" value="UniProtKB-EC"/>
</dbReference>
<dbReference type="GO" id="GO:0005524">
    <property type="term" value="F:ATP binding"/>
    <property type="evidence" value="ECO:0007669"/>
    <property type="project" value="UniProtKB-KW"/>
</dbReference>
<evidence type="ECO:0000256" key="6">
    <source>
        <dbReference type="ARBA" id="ARBA00022755"/>
    </source>
</evidence>
<dbReference type="PANTHER" id="PTHR43700">
    <property type="entry name" value="PHOSPHORIBOSYLAMINOIMIDAZOLE-SUCCINOCARBOXAMIDE SYNTHASE"/>
    <property type="match status" value="1"/>
</dbReference>
<comment type="catalytic activity">
    <reaction evidence="8">
        <text>5-amino-1-(5-phospho-D-ribosyl)imidazole-4-carboxylate + L-aspartate + ATP = (2S)-2-[5-amino-1-(5-phospho-beta-D-ribosyl)imidazole-4-carboxamido]succinate + ADP + phosphate + 2 H(+)</text>
        <dbReference type="Rhea" id="RHEA:22628"/>
        <dbReference type="ChEBI" id="CHEBI:15378"/>
        <dbReference type="ChEBI" id="CHEBI:29991"/>
        <dbReference type="ChEBI" id="CHEBI:30616"/>
        <dbReference type="ChEBI" id="CHEBI:43474"/>
        <dbReference type="ChEBI" id="CHEBI:58443"/>
        <dbReference type="ChEBI" id="CHEBI:77657"/>
        <dbReference type="ChEBI" id="CHEBI:456216"/>
        <dbReference type="EC" id="6.3.2.6"/>
    </reaction>
</comment>
<comment type="similarity">
    <text evidence="2">Belongs to the SAICAR synthetase family.</text>
</comment>
<gene>
    <name evidence="10" type="ORF">J0M35_07165</name>
</gene>
<evidence type="ECO:0000313" key="10">
    <source>
        <dbReference type="EMBL" id="MBN8660126.1"/>
    </source>
</evidence>
<keyword evidence="4" id="KW-0436">Ligase</keyword>
<dbReference type="Gene3D" id="3.30.200.20">
    <property type="entry name" value="Phosphorylase Kinase, domain 1"/>
    <property type="match status" value="1"/>
</dbReference>
<dbReference type="EMBL" id="JAFLCK010000008">
    <property type="protein sequence ID" value="MBN8660126.1"/>
    <property type="molecule type" value="Genomic_DNA"/>
</dbReference>
<dbReference type="Pfam" id="PF01259">
    <property type="entry name" value="SAICAR_synt"/>
    <property type="match status" value="2"/>
</dbReference>
<feature type="domain" description="SAICAR synthetase/ADE2 N-terminal" evidence="9">
    <location>
        <begin position="10"/>
        <end position="65"/>
    </location>
</feature>
<keyword evidence="7" id="KW-0067">ATP-binding</keyword>
<organism evidence="10 11">
    <name type="scientific">Candidatus Obscuribacter phosphatis</name>
    <dbReference type="NCBI Taxonomy" id="1906157"/>
    <lineage>
        <taxon>Bacteria</taxon>
        <taxon>Bacillati</taxon>
        <taxon>Candidatus Melainabacteria</taxon>
        <taxon>Candidatus Obscuribacterales</taxon>
        <taxon>Candidatus Obscuribacteraceae</taxon>
        <taxon>Candidatus Obscuribacter</taxon>
    </lineage>
</organism>
<evidence type="ECO:0000256" key="3">
    <source>
        <dbReference type="ARBA" id="ARBA00012217"/>
    </source>
</evidence>
<keyword evidence="5" id="KW-0547">Nucleotide-binding</keyword>
<dbReference type="PANTHER" id="PTHR43700:SF1">
    <property type="entry name" value="PHOSPHORIBOSYLAMINOIMIDAZOLE-SUCCINOCARBOXAMIDE SYNTHASE"/>
    <property type="match status" value="1"/>
</dbReference>
<evidence type="ECO:0000259" key="9">
    <source>
        <dbReference type="Pfam" id="PF01259"/>
    </source>
</evidence>
<proteinExistence type="inferred from homology"/>
<accession>A0A8J7TLN5</accession>
<dbReference type="Proteomes" id="UP000664277">
    <property type="component" value="Unassembled WGS sequence"/>
</dbReference>
<keyword evidence="6" id="KW-0658">Purine biosynthesis</keyword>
<comment type="caution">
    <text evidence="10">The sequence shown here is derived from an EMBL/GenBank/DDBJ whole genome shotgun (WGS) entry which is preliminary data.</text>
</comment>
<protein>
    <recommendedName>
        <fullName evidence="3">phosphoribosylaminoimidazolesuccinocarboxamide synthase</fullName>
        <ecNumber evidence="3">6.3.2.6</ecNumber>
    </recommendedName>
</protein>
<dbReference type="GO" id="GO:0005737">
    <property type="term" value="C:cytoplasm"/>
    <property type="evidence" value="ECO:0007669"/>
    <property type="project" value="TreeGrafter"/>
</dbReference>
<comment type="pathway">
    <text evidence="1">Purine metabolism; IMP biosynthesis via de novo pathway; 5-amino-1-(5-phospho-D-ribosyl)imidazole-4-carboxamide from 5-amino-1-(5-phospho-D-ribosyl)imidazole-4-carboxylate: step 1/2.</text>
</comment>
<dbReference type="GO" id="GO:0006189">
    <property type="term" value="P:'de novo' IMP biosynthetic process"/>
    <property type="evidence" value="ECO:0007669"/>
    <property type="project" value="UniProtKB-UniPathway"/>
</dbReference>
<evidence type="ECO:0000256" key="4">
    <source>
        <dbReference type="ARBA" id="ARBA00022598"/>
    </source>
</evidence>
<name>A0A8J7TLN5_9BACT</name>
<dbReference type="Gene3D" id="3.30.470.20">
    <property type="entry name" value="ATP-grasp fold, B domain"/>
    <property type="match status" value="1"/>
</dbReference>
<feature type="domain" description="SAICAR synthetase/ADE2 N-terminal" evidence="9">
    <location>
        <begin position="169"/>
        <end position="326"/>
    </location>
</feature>
<evidence type="ECO:0000256" key="5">
    <source>
        <dbReference type="ARBA" id="ARBA00022741"/>
    </source>
</evidence>
<dbReference type="EC" id="6.3.2.6" evidence="3"/>
<evidence type="ECO:0000256" key="7">
    <source>
        <dbReference type="ARBA" id="ARBA00022840"/>
    </source>
</evidence>
<evidence type="ECO:0000256" key="8">
    <source>
        <dbReference type="ARBA" id="ARBA00048475"/>
    </source>
</evidence>
<dbReference type="InterPro" id="IPR028923">
    <property type="entry name" value="SAICAR_synt/ADE2_N"/>
</dbReference>